<organism evidence="8 9">
    <name type="scientific">Asparagus officinalis</name>
    <name type="common">Garden asparagus</name>
    <dbReference type="NCBI Taxonomy" id="4686"/>
    <lineage>
        <taxon>Eukaryota</taxon>
        <taxon>Viridiplantae</taxon>
        <taxon>Streptophyta</taxon>
        <taxon>Embryophyta</taxon>
        <taxon>Tracheophyta</taxon>
        <taxon>Spermatophyta</taxon>
        <taxon>Magnoliopsida</taxon>
        <taxon>Liliopsida</taxon>
        <taxon>Asparagales</taxon>
        <taxon>Asparagaceae</taxon>
        <taxon>Asparagoideae</taxon>
        <taxon>Asparagus</taxon>
    </lineage>
</organism>
<dbReference type="Gramene" id="ONK80064">
    <property type="protein sequence ID" value="ONK80064"/>
    <property type="gene ID" value="A4U43_C01F13430"/>
</dbReference>
<reference evidence="9" key="1">
    <citation type="journal article" date="2017" name="Nat. Commun.">
        <title>The asparagus genome sheds light on the origin and evolution of a young Y chromosome.</title>
        <authorList>
            <person name="Harkess A."/>
            <person name="Zhou J."/>
            <person name="Xu C."/>
            <person name="Bowers J.E."/>
            <person name="Van der Hulst R."/>
            <person name="Ayyampalayam S."/>
            <person name="Mercati F."/>
            <person name="Riccardi P."/>
            <person name="McKain M.R."/>
            <person name="Kakrana A."/>
            <person name="Tang H."/>
            <person name="Ray J."/>
            <person name="Groenendijk J."/>
            <person name="Arikit S."/>
            <person name="Mathioni S.M."/>
            <person name="Nakano M."/>
            <person name="Shan H."/>
            <person name="Telgmann-Rauber A."/>
            <person name="Kanno A."/>
            <person name="Yue Z."/>
            <person name="Chen H."/>
            <person name="Li W."/>
            <person name="Chen Y."/>
            <person name="Xu X."/>
            <person name="Zhang Y."/>
            <person name="Luo S."/>
            <person name="Chen H."/>
            <person name="Gao J."/>
            <person name="Mao Z."/>
            <person name="Pires J.C."/>
            <person name="Luo M."/>
            <person name="Kudrna D."/>
            <person name="Wing R.A."/>
            <person name="Meyers B.C."/>
            <person name="Yi K."/>
            <person name="Kong H."/>
            <person name="Lavrijsen P."/>
            <person name="Sunseri F."/>
            <person name="Falavigna A."/>
            <person name="Ye Y."/>
            <person name="Leebens-Mack J.H."/>
            <person name="Chen G."/>
        </authorList>
    </citation>
    <scope>NUCLEOTIDE SEQUENCE [LARGE SCALE GENOMIC DNA]</scope>
    <source>
        <strain evidence="9">cv. DH0086</strain>
    </source>
</reference>
<sequence>MFHLTNRRRLISVGGIVITLTIAFQAFIMPSRIAMSPFLVPKTLELDEEIISHKVTYPPPIMIGKLSLLNNSLNARDSSVDFDEANASEISNNDKDFNPHSKTEDHTQDLEQDDVLYDDINVRDDEDVDTEFSTDIENGIRKKVEEVIGGSTKLSNSLISDGFSKSKLNVKLSKNKKRVIPAVSISEMNQILLRNHASPCSMKPQWLSARDKELLTAKGKMENVPSVRSDQQLYAPAFRNISKFVRSYELMEKILKVYVYKEGHRPIFHQPLLKGIYASEGWFMKLMETNRQYIVKDPIKAHLFYMPFSTRLLQLELYVRNSHNRRNLEQYLIDYVNKIASKYPFWNRTGGSDHFLAACHDWAPYETRHAMEHSIRALCVSNLHQSFQLGKDVSLPTTYVRSAKNPLRDLGGMPATNRSILAFYAGNLHGELRSILLQHWENKYPDMKIYSPLPRGLKRKMIYIQHMKSSKYCICPASRTQKKDDIYSTHEEQQVLHLPERL</sequence>
<dbReference type="InterPro" id="IPR040911">
    <property type="entry name" value="Exostosin_GT47"/>
</dbReference>
<feature type="domain" description="Exostosin GT47" evidence="7">
    <location>
        <begin position="252"/>
        <end position="481"/>
    </location>
</feature>
<evidence type="ECO:0000256" key="2">
    <source>
        <dbReference type="ARBA" id="ARBA00010271"/>
    </source>
</evidence>
<keyword evidence="3" id="KW-0328">Glycosyltransferase</keyword>
<keyword evidence="3" id="KW-0808">Transferase</keyword>
<evidence type="ECO:0000256" key="4">
    <source>
        <dbReference type="ARBA" id="ARBA00022968"/>
    </source>
</evidence>
<evidence type="ECO:0000256" key="6">
    <source>
        <dbReference type="SAM" id="MobiDB-lite"/>
    </source>
</evidence>
<protein>
    <recommendedName>
        <fullName evidence="7">Exostosin GT47 domain-containing protein</fullName>
    </recommendedName>
</protein>
<dbReference type="PANTHER" id="PTHR11062:SF210">
    <property type="entry name" value="EXOSTOSIN FAMILY PROTEIN"/>
    <property type="match status" value="1"/>
</dbReference>
<comment type="subcellular location">
    <subcellularLocation>
        <location evidence="1">Golgi apparatus membrane</location>
        <topology evidence="1">Single-pass type II membrane protein</topology>
    </subcellularLocation>
</comment>
<dbReference type="GO" id="GO:0016757">
    <property type="term" value="F:glycosyltransferase activity"/>
    <property type="evidence" value="ECO:0007669"/>
    <property type="project" value="UniProtKB-KW"/>
</dbReference>
<dbReference type="EMBL" id="CM007381">
    <property type="protein sequence ID" value="ONK80064.1"/>
    <property type="molecule type" value="Genomic_DNA"/>
</dbReference>
<evidence type="ECO:0000256" key="5">
    <source>
        <dbReference type="ARBA" id="ARBA00023034"/>
    </source>
</evidence>
<name>A0A5P1FPW0_ASPOF</name>
<comment type="similarity">
    <text evidence="2">Belongs to the glycosyltransferase 47 family.</text>
</comment>
<evidence type="ECO:0000313" key="8">
    <source>
        <dbReference type="EMBL" id="ONK80064.1"/>
    </source>
</evidence>
<keyword evidence="5" id="KW-0333">Golgi apparatus</keyword>
<evidence type="ECO:0000256" key="1">
    <source>
        <dbReference type="ARBA" id="ARBA00004323"/>
    </source>
</evidence>
<dbReference type="InterPro" id="IPR004263">
    <property type="entry name" value="Exostosin"/>
</dbReference>
<dbReference type="GO" id="GO:0000139">
    <property type="term" value="C:Golgi membrane"/>
    <property type="evidence" value="ECO:0007669"/>
    <property type="project" value="UniProtKB-SubCell"/>
</dbReference>
<feature type="compositionally biased region" description="Basic and acidic residues" evidence="6">
    <location>
        <begin position="92"/>
        <end position="109"/>
    </location>
</feature>
<evidence type="ECO:0000259" key="7">
    <source>
        <dbReference type="Pfam" id="PF03016"/>
    </source>
</evidence>
<proteinExistence type="inferred from homology"/>
<gene>
    <name evidence="8" type="ORF">A4U43_C01F13430</name>
</gene>
<dbReference type="AlphaFoldDB" id="A0A5P1FPW0"/>
<dbReference type="Proteomes" id="UP000243459">
    <property type="component" value="Chromosome 1"/>
</dbReference>
<dbReference type="PANTHER" id="PTHR11062">
    <property type="entry name" value="EXOSTOSIN HEPARAN SULFATE GLYCOSYLTRANSFERASE -RELATED"/>
    <property type="match status" value="1"/>
</dbReference>
<feature type="region of interest" description="Disordered" evidence="6">
    <location>
        <begin position="88"/>
        <end position="114"/>
    </location>
</feature>
<dbReference type="Pfam" id="PF03016">
    <property type="entry name" value="Exostosin_GT47"/>
    <property type="match status" value="1"/>
</dbReference>
<keyword evidence="9" id="KW-1185">Reference proteome</keyword>
<accession>A0A5P1FPW0</accession>
<keyword evidence="4" id="KW-0812">Transmembrane</keyword>
<evidence type="ECO:0000256" key="3">
    <source>
        <dbReference type="ARBA" id="ARBA00022676"/>
    </source>
</evidence>
<keyword evidence="4" id="KW-0735">Signal-anchor</keyword>
<evidence type="ECO:0000313" key="9">
    <source>
        <dbReference type="Proteomes" id="UP000243459"/>
    </source>
</evidence>